<feature type="transmembrane region" description="Helical" evidence="2">
    <location>
        <begin position="97"/>
        <end position="114"/>
    </location>
</feature>
<accession>A0A9D2TCN1</accession>
<evidence type="ECO:0000313" key="4">
    <source>
        <dbReference type="Proteomes" id="UP000823886"/>
    </source>
</evidence>
<dbReference type="EMBL" id="DWVZ01000127">
    <property type="protein sequence ID" value="HJC63838.1"/>
    <property type="molecule type" value="Genomic_DNA"/>
</dbReference>
<reference evidence="3" key="2">
    <citation type="submission" date="2021-04" db="EMBL/GenBank/DDBJ databases">
        <authorList>
            <person name="Gilroy R."/>
        </authorList>
    </citation>
    <scope>NUCLEOTIDE SEQUENCE</scope>
    <source>
        <strain evidence="3">ChiBcec2-3848</strain>
    </source>
</reference>
<dbReference type="AlphaFoldDB" id="A0A9D2TCN1"/>
<organism evidence="3 4">
    <name type="scientific">Candidatus Blautia merdavium</name>
    <dbReference type="NCBI Taxonomy" id="2838494"/>
    <lineage>
        <taxon>Bacteria</taxon>
        <taxon>Bacillati</taxon>
        <taxon>Bacillota</taxon>
        <taxon>Clostridia</taxon>
        <taxon>Lachnospirales</taxon>
        <taxon>Lachnospiraceae</taxon>
        <taxon>Blautia</taxon>
    </lineage>
</organism>
<feature type="region of interest" description="Disordered" evidence="1">
    <location>
        <begin position="224"/>
        <end position="289"/>
    </location>
</feature>
<feature type="transmembrane region" description="Helical" evidence="2">
    <location>
        <begin position="121"/>
        <end position="138"/>
    </location>
</feature>
<feature type="transmembrane region" description="Helical" evidence="2">
    <location>
        <begin position="47"/>
        <end position="68"/>
    </location>
</feature>
<feature type="transmembrane region" description="Helical" evidence="2">
    <location>
        <begin position="173"/>
        <end position="191"/>
    </location>
</feature>
<dbReference type="Proteomes" id="UP000823886">
    <property type="component" value="Unassembled WGS sequence"/>
</dbReference>
<evidence type="ECO:0000256" key="2">
    <source>
        <dbReference type="SAM" id="Phobius"/>
    </source>
</evidence>
<evidence type="ECO:0000313" key="3">
    <source>
        <dbReference type="EMBL" id="HJC63838.1"/>
    </source>
</evidence>
<feature type="region of interest" description="Disordered" evidence="1">
    <location>
        <begin position="336"/>
        <end position="355"/>
    </location>
</feature>
<name>A0A9D2TCN1_9FIRM</name>
<evidence type="ECO:0000256" key="1">
    <source>
        <dbReference type="SAM" id="MobiDB-lite"/>
    </source>
</evidence>
<keyword evidence="2" id="KW-1133">Transmembrane helix</keyword>
<gene>
    <name evidence="3" type="ORF">H9753_09525</name>
</gene>
<feature type="compositionally biased region" description="Basic and acidic residues" evidence="1">
    <location>
        <begin position="241"/>
        <end position="256"/>
    </location>
</feature>
<proteinExistence type="predicted"/>
<feature type="transmembrane region" description="Helical" evidence="2">
    <location>
        <begin position="21"/>
        <end position="41"/>
    </location>
</feature>
<feature type="transmembrane region" description="Helical" evidence="2">
    <location>
        <begin position="73"/>
        <end position="91"/>
    </location>
</feature>
<reference evidence="3" key="1">
    <citation type="journal article" date="2021" name="PeerJ">
        <title>Extensive microbial diversity within the chicken gut microbiome revealed by metagenomics and culture.</title>
        <authorList>
            <person name="Gilroy R."/>
            <person name="Ravi A."/>
            <person name="Getino M."/>
            <person name="Pursley I."/>
            <person name="Horton D.L."/>
            <person name="Alikhan N.F."/>
            <person name="Baker D."/>
            <person name="Gharbi K."/>
            <person name="Hall N."/>
            <person name="Watson M."/>
            <person name="Adriaenssens E.M."/>
            <person name="Foster-Nyarko E."/>
            <person name="Jarju S."/>
            <person name="Secka A."/>
            <person name="Antonio M."/>
            <person name="Oren A."/>
            <person name="Chaudhuri R.R."/>
            <person name="La Ragione R."/>
            <person name="Hildebrand F."/>
            <person name="Pallen M.J."/>
        </authorList>
    </citation>
    <scope>NUCLEOTIDE SEQUENCE</scope>
    <source>
        <strain evidence="3">ChiBcec2-3848</strain>
    </source>
</reference>
<feature type="compositionally biased region" description="Basic and acidic residues" evidence="1">
    <location>
        <begin position="263"/>
        <end position="277"/>
    </location>
</feature>
<feature type="transmembrane region" description="Helical" evidence="2">
    <location>
        <begin position="144"/>
        <end position="161"/>
    </location>
</feature>
<sequence>MNAEQILGIIKGFREEIPWQYLVVAAMAIAVFSALNCFLGYRLRKVWSCILGIGFGGGGGTAAVYLVLHDKTLAILGGAVCALLFGALAWVLYKFGVFVMCGGLVYACILFLLSEPSLEQCLIALAAWVFAGTLALGYEKQVVIAITAFCGAYGTIHMVFFMTKIETRAGELILTLVLGLIGAVVQAAPFFKGEDVEAGLLNLFSRKKKKKVVHKSKVTHVHKVKNQEKNSRYVKRPSSISREEEPAPRYDRREPQRTYPDWEAERETYGTHERENNARYSQGNPYDSYGYGTVRGEESRGYKEDLDSTRVYDTRYQESREDLDKTRVYTGQEIPFQPETRQKNPSYMAPGMGIDLDNLNRELSQEIQKIYQEENQE</sequence>
<keyword evidence="2" id="KW-0472">Membrane</keyword>
<protein>
    <submittedName>
        <fullName evidence="3">TMEM198/TM7SF3 family protein</fullName>
    </submittedName>
</protein>
<keyword evidence="2" id="KW-0812">Transmembrane</keyword>
<comment type="caution">
    <text evidence="3">The sequence shown here is derived from an EMBL/GenBank/DDBJ whole genome shotgun (WGS) entry which is preliminary data.</text>
</comment>